<dbReference type="CDD" id="cd04647">
    <property type="entry name" value="LbH_MAT_like"/>
    <property type="match status" value="1"/>
</dbReference>
<evidence type="ECO:0008006" key="3">
    <source>
        <dbReference type="Google" id="ProtNLM"/>
    </source>
</evidence>
<evidence type="ECO:0000313" key="1">
    <source>
        <dbReference type="EMBL" id="OGZ39585.1"/>
    </source>
</evidence>
<dbReference type="AlphaFoldDB" id="A0A1G2FNE8"/>
<sequence length="146" mass="15870">MFKKIIAKLINVPANPFHPLAFINGQPEIGKNVSIGFFSEVNAKNAKVKIGDNCDIASFVAINAADSHRRTLELMTEIARGDITLEHNVFVGSHCFIGKGVHIGHHSVVGAGTIIAKACVIPPYSLVVGNPFTVKENYYKNRETNN</sequence>
<dbReference type="Pfam" id="PF14602">
    <property type="entry name" value="Hexapep_2"/>
    <property type="match status" value="1"/>
</dbReference>
<accession>A0A1G2FNE8</accession>
<gene>
    <name evidence="1" type="ORF">A3B04_00785</name>
</gene>
<dbReference type="Proteomes" id="UP000177126">
    <property type="component" value="Unassembled WGS sequence"/>
</dbReference>
<evidence type="ECO:0000313" key="2">
    <source>
        <dbReference type="Proteomes" id="UP000177126"/>
    </source>
</evidence>
<comment type="caution">
    <text evidence="1">The sequence shown here is derived from an EMBL/GenBank/DDBJ whole genome shotgun (WGS) entry which is preliminary data.</text>
</comment>
<dbReference type="InterPro" id="IPR001451">
    <property type="entry name" value="Hexapep"/>
</dbReference>
<dbReference type="InterPro" id="IPR011004">
    <property type="entry name" value="Trimer_LpxA-like_sf"/>
</dbReference>
<organism evidence="1 2">
    <name type="scientific">Candidatus Portnoybacteria bacterium RIFCSPLOWO2_02_FULL_39_11</name>
    <dbReference type="NCBI Taxonomy" id="1802001"/>
    <lineage>
        <taxon>Bacteria</taxon>
        <taxon>Candidatus Portnoyibacteriota</taxon>
    </lineage>
</organism>
<dbReference type="EMBL" id="MHNF01000052">
    <property type="protein sequence ID" value="OGZ39585.1"/>
    <property type="molecule type" value="Genomic_DNA"/>
</dbReference>
<dbReference type="SUPFAM" id="SSF51161">
    <property type="entry name" value="Trimeric LpxA-like enzymes"/>
    <property type="match status" value="1"/>
</dbReference>
<dbReference type="PANTHER" id="PTHR23416">
    <property type="entry name" value="SIALIC ACID SYNTHASE-RELATED"/>
    <property type="match status" value="1"/>
</dbReference>
<proteinExistence type="predicted"/>
<protein>
    <recommendedName>
        <fullName evidence="3">Acetyltransferase</fullName>
    </recommendedName>
</protein>
<dbReference type="Gene3D" id="2.160.10.10">
    <property type="entry name" value="Hexapeptide repeat proteins"/>
    <property type="match status" value="1"/>
</dbReference>
<reference evidence="1 2" key="1">
    <citation type="journal article" date="2016" name="Nat. Commun.">
        <title>Thousands of microbial genomes shed light on interconnected biogeochemical processes in an aquifer system.</title>
        <authorList>
            <person name="Anantharaman K."/>
            <person name="Brown C.T."/>
            <person name="Hug L.A."/>
            <person name="Sharon I."/>
            <person name="Castelle C.J."/>
            <person name="Probst A.J."/>
            <person name="Thomas B.C."/>
            <person name="Singh A."/>
            <person name="Wilkins M.J."/>
            <person name="Karaoz U."/>
            <person name="Brodie E.L."/>
            <person name="Williams K.H."/>
            <person name="Hubbard S.S."/>
            <person name="Banfield J.F."/>
        </authorList>
    </citation>
    <scope>NUCLEOTIDE SEQUENCE [LARGE SCALE GENOMIC DNA]</scope>
</reference>
<name>A0A1G2FNE8_9BACT</name>
<dbReference type="InterPro" id="IPR051159">
    <property type="entry name" value="Hexapeptide_acetyltransf"/>
</dbReference>